<dbReference type="SUPFAM" id="SSF50249">
    <property type="entry name" value="Nucleic acid-binding proteins"/>
    <property type="match status" value="1"/>
</dbReference>
<dbReference type="EMBL" id="MK305890">
    <property type="protein sequence ID" value="QAX92921.1"/>
    <property type="molecule type" value="Genomic_DNA"/>
</dbReference>
<dbReference type="InterPro" id="IPR011344">
    <property type="entry name" value="ssDNA-bd"/>
</dbReference>
<dbReference type="Pfam" id="PF00436">
    <property type="entry name" value="SSB"/>
    <property type="match status" value="1"/>
</dbReference>
<dbReference type="HAMAP" id="MF_00984">
    <property type="entry name" value="SSB"/>
    <property type="match status" value="1"/>
</dbReference>
<dbReference type="Gene3D" id="2.40.50.140">
    <property type="entry name" value="Nucleic acid-binding proteins"/>
    <property type="match status" value="1"/>
</dbReference>
<evidence type="ECO:0000313" key="4">
    <source>
        <dbReference type="Proteomes" id="UP000290981"/>
    </source>
</evidence>
<sequence>MANNGTVSVTVVGNLTADPELRFTPSGNACVKFTVALNRKTFNSDTKKWVDAGTDFHYVTAWRLLAENVAASLGKGDRVIVQGNLKSNTYEDKDGNKRTVWELTAEAVGPDLMFAQIEENGIRKITQETPKQASSSRARK</sequence>
<evidence type="ECO:0000313" key="3">
    <source>
        <dbReference type="EMBL" id="QAX92921.1"/>
    </source>
</evidence>
<dbReference type="PROSITE" id="PS50935">
    <property type="entry name" value="SSB"/>
    <property type="match status" value="1"/>
</dbReference>
<gene>
    <name evidence="3" type="primary">13</name>
    <name evidence="3" type="ORF">SEA_WHEEHEIM_13</name>
</gene>
<dbReference type="RefSeq" id="YP_010084072.1">
    <property type="nucleotide sequence ID" value="NC_055060.1"/>
</dbReference>
<dbReference type="GO" id="GO:0003697">
    <property type="term" value="F:single-stranded DNA binding"/>
    <property type="evidence" value="ECO:0007669"/>
    <property type="project" value="InterPro"/>
</dbReference>
<dbReference type="PANTHER" id="PTHR10302:SF27">
    <property type="entry name" value="SINGLE-STRANDED DNA-BINDING PROTEIN"/>
    <property type="match status" value="1"/>
</dbReference>
<dbReference type="InterPro" id="IPR000424">
    <property type="entry name" value="Primosome_PriB/ssb"/>
</dbReference>
<organism evidence="3 4">
    <name type="scientific">Streptomyces phage WheeHeim</name>
    <dbReference type="NCBI Taxonomy" id="2500797"/>
    <lineage>
        <taxon>Viruses</taxon>
        <taxon>Varidnaviria</taxon>
        <taxon>Bamfordvirae</taxon>
        <taxon>Preplasmiviricota</taxon>
        <taxon>Prepoliviricotina</taxon>
        <taxon>Tectiliviricetes</taxon>
        <taxon>Kalamavirales</taxon>
        <taxon>Tectiviridae</taxon>
        <taxon>Deltatectivirus</taxon>
        <taxon>Deltatectivirus wheeheim</taxon>
    </lineage>
</organism>
<keyword evidence="4" id="KW-1185">Reference proteome</keyword>
<dbReference type="GO" id="GO:0006260">
    <property type="term" value="P:DNA replication"/>
    <property type="evidence" value="ECO:0007669"/>
    <property type="project" value="InterPro"/>
</dbReference>
<proteinExistence type="inferred from homology"/>
<dbReference type="GeneID" id="65073108"/>
<name>A0A411AXU1_9VIRU</name>
<dbReference type="GO" id="GO:0009295">
    <property type="term" value="C:nucleoid"/>
    <property type="evidence" value="ECO:0007669"/>
    <property type="project" value="TreeGrafter"/>
</dbReference>
<protein>
    <submittedName>
        <fullName evidence="3">SsDNA binding protein</fullName>
    </submittedName>
</protein>
<keyword evidence="1 2" id="KW-0238">DNA-binding</keyword>
<dbReference type="Proteomes" id="UP000290981">
    <property type="component" value="Segment"/>
</dbReference>
<evidence type="ECO:0000256" key="1">
    <source>
        <dbReference type="ARBA" id="ARBA00023125"/>
    </source>
</evidence>
<dbReference type="CDD" id="cd04496">
    <property type="entry name" value="SSB_OBF"/>
    <property type="match status" value="1"/>
</dbReference>
<dbReference type="KEGG" id="vg:65073108"/>
<dbReference type="NCBIfam" id="TIGR00621">
    <property type="entry name" value="ssb"/>
    <property type="match status" value="1"/>
</dbReference>
<dbReference type="InterPro" id="IPR012340">
    <property type="entry name" value="NA-bd_OB-fold"/>
</dbReference>
<evidence type="ECO:0000256" key="2">
    <source>
        <dbReference type="PROSITE-ProRule" id="PRU00252"/>
    </source>
</evidence>
<dbReference type="PANTHER" id="PTHR10302">
    <property type="entry name" value="SINGLE-STRANDED DNA-BINDING PROTEIN"/>
    <property type="match status" value="1"/>
</dbReference>
<reference evidence="3 4" key="1">
    <citation type="submission" date="2018-12" db="EMBL/GenBank/DDBJ databases">
        <authorList>
            <person name="Huynh A."/>
            <person name="Morcos G.S."/>
            <person name="Braun J."/>
            <person name="Danaila R."/>
            <person name="Emelio N."/>
            <person name="Mathyvannan S."/>
            <person name="Miner K."/>
            <person name="Nayak R."/>
            <person name="Norman C."/>
            <person name="Tran V."/>
            <person name="Wang J."/>
            <person name="Moy A."/>
            <person name="deCarvalho T."/>
            <person name="Erill I."/>
            <person name="Caruso S.M."/>
            <person name="Garlena R.A."/>
            <person name="Russell D.A."/>
            <person name="Pope W.H."/>
            <person name="Jacobs-Sera D."/>
            <person name="Hatfull G.F."/>
        </authorList>
    </citation>
    <scope>NUCLEOTIDE SEQUENCE [LARGE SCALE GENOMIC DNA]</scope>
</reference>
<accession>A0A411AXU1</accession>